<dbReference type="InterPro" id="IPR011600">
    <property type="entry name" value="Pept_C14_caspase"/>
</dbReference>
<keyword evidence="3" id="KW-0645">Protease</keyword>
<dbReference type="GO" id="GO:0006915">
    <property type="term" value="P:apoptotic process"/>
    <property type="evidence" value="ECO:0007669"/>
    <property type="project" value="UniProtKB-KW"/>
</dbReference>
<dbReference type="PANTHER" id="PTHR48104:SF30">
    <property type="entry name" value="METACASPASE-1"/>
    <property type="match status" value="1"/>
</dbReference>
<dbReference type="AlphaFoldDB" id="A0A5C3KNM1"/>
<sequence length="331" mass="36504">MSFGKFFGIRDKEQEPQQSHESDPQQDWQYSTCTGNKKAVLVGVNYFGQSGELSGCVNDVQNIYQFLTSNWGYRQENVVVLTDDQRDARRRPTRQNIIDAANWLSSNAEPNDALFFHFSGHGTHSEDTDGDEHDGRDEAICPVDYAEAGTIVDDDLHDLLVKPLPVGCRLTVLFDSCHSGSALDLPYMYSTEGKIKEPNRLVDAGQNLMSVAQSYKAGDFSGMFKSAKNLIDVASGQNDGAHEVTKATRTSQADVIFLSGCKDEQTSADTVEGGEATGAMSYAFISVLSENSQLSYKQLLVNVRDILQNKYSQKPQLSASHPIDTDLLFIC</sequence>
<dbReference type="GO" id="GO:0004197">
    <property type="term" value="F:cysteine-type endopeptidase activity"/>
    <property type="evidence" value="ECO:0007669"/>
    <property type="project" value="InterPro"/>
</dbReference>
<keyword evidence="2" id="KW-0053">Apoptosis</keyword>
<evidence type="ECO:0000313" key="7">
    <source>
        <dbReference type="Proteomes" id="UP000307440"/>
    </source>
</evidence>
<evidence type="ECO:0000256" key="3">
    <source>
        <dbReference type="ARBA" id="ARBA00022807"/>
    </source>
</evidence>
<organism evidence="6 7">
    <name type="scientific">Coprinopsis marcescibilis</name>
    <name type="common">Agaric fungus</name>
    <name type="synonym">Psathyrella marcescibilis</name>
    <dbReference type="NCBI Taxonomy" id="230819"/>
    <lineage>
        <taxon>Eukaryota</taxon>
        <taxon>Fungi</taxon>
        <taxon>Dikarya</taxon>
        <taxon>Basidiomycota</taxon>
        <taxon>Agaricomycotina</taxon>
        <taxon>Agaricomycetes</taxon>
        <taxon>Agaricomycetidae</taxon>
        <taxon>Agaricales</taxon>
        <taxon>Agaricineae</taxon>
        <taxon>Psathyrellaceae</taxon>
        <taxon>Coprinopsis</taxon>
    </lineage>
</organism>
<comment type="similarity">
    <text evidence="1">Belongs to the peptidase C14B family.</text>
</comment>
<evidence type="ECO:0000259" key="5">
    <source>
        <dbReference type="Pfam" id="PF00656"/>
    </source>
</evidence>
<keyword evidence="7" id="KW-1185">Reference proteome</keyword>
<dbReference type="GO" id="GO:0005737">
    <property type="term" value="C:cytoplasm"/>
    <property type="evidence" value="ECO:0007669"/>
    <property type="project" value="TreeGrafter"/>
</dbReference>
<feature type="region of interest" description="Disordered" evidence="4">
    <location>
        <begin position="10"/>
        <end position="29"/>
    </location>
</feature>
<reference evidence="6 7" key="1">
    <citation type="journal article" date="2019" name="Nat. Ecol. Evol.">
        <title>Megaphylogeny resolves global patterns of mushroom evolution.</title>
        <authorList>
            <person name="Varga T."/>
            <person name="Krizsan K."/>
            <person name="Foldi C."/>
            <person name="Dima B."/>
            <person name="Sanchez-Garcia M."/>
            <person name="Sanchez-Ramirez S."/>
            <person name="Szollosi G.J."/>
            <person name="Szarkandi J.G."/>
            <person name="Papp V."/>
            <person name="Albert L."/>
            <person name="Andreopoulos W."/>
            <person name="Angelini C."/>
            <person name="Antonin V."/>
            <person name="Barry K.W."/>
            <person name="Bougher N.L."/>
            <person name="Buchanan P."/>
            <person name="Buyck B."/>
            <person name="Bense V."/>
            <person name="Catcheside P."/>
            <person name="Chovatia M."/>
            <person name="Cooper J."/>
            <person name="Damon W."/>
            <person name="Desjardin D."/>
            <person name="Finy P."/>
            <person name="Geml J."/>
            <person name="Haridas S."/>
            <person name="Hughes K."/>
            <person name="Justo A."/>
            <person name="Karasinski D."/>
            <person name="Kautmanova I."/>
            <person name="Kiss B."/>
            <person name="Kocsube S."/>
            <person name="Kotiranta H."/>
            <person name="LaButti K.M."/>
            <person name="Lechner B.E."/>
            <person name="Liimatainen K."/>
            <person name="Lipzen A."/>
            <person name="Lukacs Z."/>
            <person name="Mihaltcheva S."/>
            <person name="Morgado L.N."/>
            <person name="Niskanen T."/>
            <person name="Noordeloos M.E."/>
            <person name="Ohm R.A."/>
            <person name="Ortiz-Santana B."/>
            <person name="Ovrebo C."/>
            <person name="Racz N."/>
            <person name="Riley R."/>
            <person name="Savchenko A."/>
            <person name="Shiryaev A."/>
            <person name="Soop K."/>
            <person name="Spirin V."/>
            <person name="Szebenyi C."/>
            <person name="Tomsovsky M."/>
            <person name="Tulloss R.E."/>
            <person name="Uehling J."/>
            <person name="Grigoriev I.V."/>
            <person name="Vagvolgyi C."/>
            <person name="Papp T."/>
            <person name="Martin F.M."/>
            <person name="Miettinen O."/>
            <person name="Hibbett D.S."/>
            <person name="Nagy L.G."/>
        </authorList>
    </citation>
    <scope>NUCLEOTIDE SEQUENCE [LARGE SCALE GENOMIC DNA]</scope>
    <source>
        <strain evidence="6 7">CBS 121175</strain>
    </source>
</reference>
<dbReference type="PANTHER" id="PTHR48104">
    <property type="entry name" value="METACASPASE-4"/>
    <property type="match status" value="1"/>
</dbReference>
<dbReference type="OrthoDB" id="3223806at2759"/>
<feature type="compositionally biased region" description="Basic and acidic residues" evidence="4">
    <location>
        <begin position="10"/>
        <end position="23"/>
    </location>
</feature>
<dbReference type="InterPro" id="IPR050452">
    <property type="entry name" value="Metacaspase"/>
</dbReference>
<evidence type="ECO:0000256" key="1">
    <source>
        <dbReference type="ARBA" id="ARBA00009005"/>
    </source>
</evidence>
<keyword evidence="3" id="KW-0378">Hydrolase</keyword>
<dbReference type="Gene3D" id="3.40.50.12660">
    <property type="match status" value="1"/>
</dbReference>
<dbReference type="Pfam" id="PF00656">
    <property type="entry name" value="Peptidase_C14"/>
    <property type="match status" value="1"/>
</dbReference>
<protein>
    <submittedName>
        <fullName evidence="6">Metacaspase</fullName>
    </submittedName>
</protein>
<dbReference type="GO" id="GO:0006508">
    <property type="term" value="P:proteolysis"/>
    <property type="evidence" value="ECO:0007669"/>
    <property type="project" value="InterPro"/>
</dbReference>
<dbReference type="SUPFAM" id="SSF52129">
    <property type="entry name" value="Caspase-like"/>
    <property type="match status" value="1"/>
</dbReference>
<accession>A0A5C3KNM1</accession>
<proteinExistence type="inferred from homology"/>
<evidence type="ECO:0000256" key="2">
    <source>
        <dbReference type="ARBA" id="ARBA00022703"/>
    </source>
</evidence>
<dbReference type="InterPro" id="IPR029030">
    <property type="entry name" value="Caspase-like_dom_sf"/>
</dbReference>
<evidence type="ECO:0000313" key="6">
    <source>
        <dbReference type="EMBL" id="TFK21635.1"/>
    </source>
</evidence>
<keyword evidence="3" id="KW-0788">Thiol protease</keyword>
<evidence type="ECO:0000256" key="4">
    <source>
        <dbReference type="SAM" id="MobiDB-lite"/>
    </source>
</evidence>
<dbReference type="EMBL" id="ML210262">
    <property type="protein sequence ID" value="TFK21635.1"/>
    <property type="molecule type" value="Genomic_DNA"/>
</dbReference>
<gene>
    <name evidence="6" type="ORF">FA15DRAFT_672392</name>
</gene>
<feature type="domain" description="Peptidase C14 caspase" evidence="5">
    <location>
        <begin position="37"/>
        <end position="321"/>
    </location>
</feature>
<name>A0A5C3KNM1_COPMA</name>
<dbReference type="Proteomes" id="UP000307440">
    <property type="component" value="Unassembled WGS sequence"/>
</dbReference>